<evidence type="ECO:0000313" key="2">
    <source>
        <dbReference type="Proteomes" id="UP000282613"/>
    </source>
</evidence>
<proteinExistence type="predicted"/>
<dbReference type="WBParaSite" id="TASK_0000090001-mRNA-1">
    <property type="protein sequence ID" value="TASK_0000090001-mRNA-1"/>
    <property type="gene ID" value="TASK_0000090001"/>
</dbReference>
<dbReference type="SUPFAM" id="SSF50249">
    <property type="entry name" value="Nucleic acid-binding proteins"/>
    <property type="match status" value="1"/>
</dbReference>
<dbReference type="Gene3D" id="2.40.50.140">
    <property type="entry name" value="Nucleic acid-binding proteins"/>
    <property type="match status" value="1"/>
</dbReference>
<gene>
    <name evidence="1" type="ORF">TASK_LOCUS901</name>
</gene>
<dbReference type="InterPro" id="IPR001253">
    <property type="entry name" value="TIF_eIF-1A"/>
</dbReference>
<dbReference type="GO" id="GO:0003723">
    <property type="term" value="F:RNA binding"/>
    <property type="evidence" value="ECO:0007669"/>
    <property type="project" value="InterPro"/>
</dbReference>
<sequence>MHLSSFAKRKRALGALYRDEPTLKAGEFLCMLLKSQGSCLFSAVTEKGENILVSIPEKFRNAYYFSANAYVICSPLDMPKVRGEVVCLLSDDQVLVLANSPNW</sequence>
<dbReference type="SMART" id="SM00652">
    <property type="entry name" value="eIF1a"/>
    <property type="match status" value="1"/>
</dbReference>
<dbReference type="AlphaFoldDB" id="A0A0R3VUB4"/>
<name>A0A0R3VUB4_TAEAS</name>
<dbReference type="EMBL" id="UYRS01000154">
    <property type="protein sequence ID" value="VDK22128.1"/>
    <property type="molecule type" value="Genomic_DNA"/>
</dbReference>
<evidence type="ECO:0000313" key="3">
    <source>
        <dbReference type="WBParaSite" id="TASK_0000090001-mRNA-1"/>
    </source>
</evidence>
<dbReference type="OrthoDB" id="1738325at2759"/>
<organism evidence="3">
    <name type="scientific">Taenia asiatica</name>
    <name type="common">Asian tapeworm</name>
    <dbReference type="NCBI Taxonomy" id="60517"/>
    <lineage>
        <taxon>Eukaryota</taxon>
        <taxon>Metazoa</taxon>
        <taxon>Spiralia</taxon>
        <taxon>Lophotrochozoa</taxon>
        <taxon>Platyhelminthes</taxon>
        <taxon>Cestoda</taxon>
        <taxon>Eucestoda</taxon>
        <taxon>Cyclophyllidea</taxon>
        <taxon>Taeniidae</taxon>
        <taxon>Taenia</taxon>
    </lineage>
</organism>
<accession>A0A0R3VUB4</accession>
<evidence type="ECO:0000313" key="1">
    <source>
        <dbReference type="EMBL" id="VDK22128.1"/>
    </source>
</evidence>
<protein>
    <submittedName>
        <fullName evidence="3">S1-like domain-containing protein</fullName>
    </submittedName>
</protein>
<reference evidence="3" key="1">
    <citation type="submission" date="2017-02" db="UniProtKB">
        <authorList>
            <consortium name="WormBaseParasite"/>
        </authorList>
    </citation>
    <scope>IDENTIFICATION</scope>
</reference>
<reference evidence="1 2" key="2">
    <citation type="submission" date="2018-11" db="EMBL/GenBank/DDBJ databases">
        <authorList>
            <consortium name="Pathogen Informatics"/>
        </authorList>
    </citation>
    <scope>NUCLEOTIDE SEQUENCE [LARGE SCALE GENOMIC DNA]</scope>
</reference>
<dbReference type="STRING" id="60517.A0A0R3VUB4"/>
<dbReference type="GO" id="GO:0003743">
    <property type="term" value="F:translation initiation factor activity"/>
    <property type="evidence" value="ECO:0007669"/>
    <property type="project" value="InterPro"/>
</dbReference>
<keyword evidence="2" id="KW-1185">Reference proteome</keyword>
<dbReference type="InterPro" id="IPR012340">
    <property type="entry name" value="NA-bd_OB-fold"/>
</dbReference>
<dbReference type="Proteomes" id="UP000282613">
    <property type="component" value="Unassembled WGS sequence"/>
</dbReference>